<dbReference type="PANTHER" id="PTHR10983:SF24">
    <property type="entry name" value="1-ACYLGLYCEROL-3-PHOSPHATE O-ACYLTRANSFERASE 3, ISOFORM E-RELATED"/>
    <property type="match status" value="1"/>
</dbReference>
<dbReference type="GO" id="GO:0016746">
    <property type="term" value="F:acyltransferase activity"/>
    <property type="evidence" value="ECO:0007669"/>
    <property type="project" value="UniProtKB-KW"/>
</dbReference>
<keyword evidence="3" id="KW-0012">Acyltransferase</keyword>
<gene>
    <name evidence="7" type="ORF">BaRGS_00021026</name>
</gene>
<dbReference type="Pfam" id="PF16076">
    <property type="entry name" value="Acyltransf_C"/>
    <property type="match status" value="1"/>
</dbReference>
<dbReference type="InterPro" id="IPR002123">
    <property type="entry name" value="Plipid/glycerol_acylTrfase"/>
</dbReference>
<evidence type="ECO:0000256" key="4">
    <source>
        <dbReference type="SAM" id="MobiDB-lite"/>
    </source>
</evidence>
<evidence type="ECO:0000256" key="3">
    <source>
        <dbReference type="ARBA" id="ARBA00023315"/>
    </source>
</evidence>
<evidence type="ECO:0000256" key="1">
    <source>
        <dbReference type="ARBA" id="ARBA00008655"/>
    </source>
</evidence>
<dbReference type="SMART" id="SM00563">
    <property type="entry name" value="PlsC"/>
    <property type="match status" value="1"/>
</dbReference>
<comment type="caution">
    <text evidence="7">The sequence shown here is derived from an EMBL/GenBank/DDBJ whole genome shotgun (WGS) entry which is preliminary data.</text>
</comment>
<dbReference type="AlphaFoldDB" id="A0ABD0KKN1"/>
<organism evidence="7 8">
    <name type="scientific">Batillaria attramentaria</name>
    <dbReference type="NCBI Taxonomy" id="370345"/>
    <lineage>
        <taxon>Eukaryota</taxon>
        <taxon>Metazoa</taxon>
        <taxon>Spiralia</taxon>
        <taxon>Lophotrochozoa</taxon>
        <taxon>Mollusca</taxon>
        <taxon>Gastropoda</taxon>
        <taxon>Caenogastropoda</taxon>
        <taxon>Sorbeoconcha</taxon>
        <taxon>Cerithioidea</taxon>
        <taxon>Batillariidae</taxon>
        <taxon>Batillaria</taxon>
    </lineage>
</organism>
<evidence type="ECO:0000313" key="7">
    <source>
        <dbReference type="EMBL" id="KAK7487759.1"/>
    </source>
</evidence>
<evidence type="ECO:0000256" key="5">
    <source>
        <dbReference type="SAM" id="Phobius"/>
    </source>
</evidence>
<feature type="region of interest" description="Disordered" evidence="4">
    <location>
        <begin position="380"/>
        <end position="400"/>
    </location>
</feature>
<keyword evidence="5" id="KW-1133">Transmembrane helix</keyword>
<dbReference type="EMBL" id="JACVVK020000160">
    <property type="protein sequence ID" value="KAK7487759.1"/>
    <property type="molecule type" value="Genomic_DNA"/>
</dbReference>
<reference evidence="7 8" key="1">
    <citation type="journal article" date="2023" name="Sci. Data">
        <title>Genome assembly of the Korean intertidal mud-creeper Batillaria attramentaria.</title>
        <authorList>
            <person name="Patra A.K."/>
            <person name="Ho P.T."/>
            <person name="Jun S."/>
            <person name="Lee S.J."/>
            <person name="Kim Y."/>
            <person name="Won Y.J."/>
        </authorList>
    </citation>
    <scope>NUCLEOTIDE SEQUENCE [LARGE SCALE GENOMIC DNA]</scope>
    <source>
        <strain evidence="7">Wonlab-2016</strain>
    </source>
</reference>
<accession>A0ABD0KKN1</accession>
<dbReference type="CDD" id="cd07990">
    <property type="entry name" value="LPLAT_LCLAT1-like"/>
    <property type="match status" value="1"/>
</dbReference>
<feature type="non-terminal residue" evidence="7">
    <location>
        <position position="1"/>
    </location>
</feature>
<dbReference type="Pfam" id="PF01553">
    <property type="entry name" value="Acyltransferase"/>
    <property type="match status" value="1"/>
</dbReference>
<comment type="similarity">
    <text evidence="1">Belongs to the 1-acyl-sn-glycerol-3-phosphate acyltransferase family.</text>
</comment>
<evidence type="ECO:0000313" key="8">
    <source>
        <dbReference type="Proteomes" id="UP001519460"/>
    </source>
</evidence>
<feature type="domain" description="Phospholipid/glycerol acyltransferase" evidence="6">
    <location>
        <begin position="99"/>
        <end position="223"/>
    </location>
</feature>
<evidence type="ECO:0000256" key="2">
    <source>
        <dbReference type="ARBA" id="ARBA00022679"/>
    </source>
</evidence>
<feature type="transmembrane region" description="Helical" evidence="5">
    <location>
        <begin position="352"/>
        <end position="369"/>
    </location>
</feature>
<feature type="transmembrane region" description="Helical" evidence="5">
    <location>
        <begin position="321"/>
        <end position="340"/>
    </location>
</feature>
<keyword evidence="8" id="KW-1185">Reference proteome</keyword>
<name>A0ABD0KKN1_9CAEN</name>
<keyword evidence="5" id="KW-0472">Membrane</keyword>
<dbReference type="InterPro" id="IPR032098">
    <property type="entry name" value="Acyltransf_C"/>
</dbReference>
<keyword evidence="2" id="KW-0808">Transferase</keyword>
<feature type="compositionally biased region" description="Polar residues" evidence="4">
    <location>
        <begin position="380"/>
        <end position="391"/>
    </location>
</feature>
<keyword evidence="5" id="KW-0812">Transmembrane</keyword>
<sequence>VDTETTTGRMGLARLLKGWILPQLLLGYIFIVSGLIVCSLMLLSCIVWPFDRHLYRKINVYLGYSFWSHLTFLAQWWSGTEVYLYIDPEAYRKLGTEHVLVLMNHKYDIDWLMTWILSERLGILGGCKFYGKESLRYLPLMGWAWYFTESIFLKRQWEHDRQIIARYIKRVLDFPKNYFSTILLCPEGTRFTEEKLKASQEVCRAKGYPLTKHTLLPRTKGFILSMHGMQGKVPAILDCTVAFPRDGPAPTLMNVINGVPMVAHFHCLRVPLEEVPIHTDEACGAWLRKQFKKKDELYDCFLKTGKFEGKPVIVPRRPHDLLMWCFWAVITCVPLFYYLAGLFLAGTLQQQLIFLAIVVVGSVAIRLMIRVSETKTGSAYGKNTTSENGSTHTKDNVSSRTTEILIGNTLKSKDAKKDE</sequence>
<dbReference type="Proteomes" id="UP001519460">
    <property type="component" value="Unassembled WGS sequence"/>
</dbReference>
<dbReference type="SUPFAM" id="SSF69593">
    <property type="entry name" value="Glycerol-3-phosphate (1)-acyltransferase"/>
    <property type="match status" value="1"/>
</dbReference>
<feature type="transmembrane region" description="Helical" evidence="5">
    <location>
        <begin position="25"/>
        <end position="48"/>
    </location>
</feature>
<dbReference type="PANTHER" id="PTHR10983">
    <property type="entry name" value="1-ACYLGLYCEROL-3-PHOSPHATE ACYLTRANSFERASE-RELATED"/>
    <property type="match status" value="1"/>
</dbReference>
<protein>
    <recommendedName>
        <fullName evidence="6">Phospholipid/glycerol acyltransferase domain-containing protein</fullName>
    </recommendedName>
</protein>
<proteinExistence type="inferred from homology"/>
<evidence type="ECO:0000259" key="6">
    <source>
        <dbReference type="SMART" id="SM00563"/>
    </source>
</evidence>